<evidence type="ECO:0000313" key="1">
    <source>
        <dbReference type="EMBL" id="KAI8000941.1"/>
    </source>
</evidence>
<proteinExistence type="predicted"/>
<dbReference type="Proteomes" id="UP001060215">
    <property type="component" value="Chromosome 8"/>
</dbReference>
<keyword evidence="2" id="KW-1185">Reference proteome</keyword>
<organism evidence="1 2">
    <name type="scientific">Camellia lanceoleosa</name>
    <dbReference type="NCBI Taxonomy" id="1840588"/>
    <lineage>
        <taxon>Eukaryota</taxon>
        <taxon>Viridiplantae</taxon>
        <taxon>Streptophyta</taxon>
        <taxon>Embryophyta</taxon>
        <taxon>Tracheophyta</taxon>
        <taxon>Spermatophyta</taxon>
        <taxon>Magnoliopsida</taxon>
        <taxon>eudicotyledons</taxon>
        <taxon>Gunneridae</taxon>
        <taxon>Pentapetalae</taxon>
        <taxon>asterids</taxon>
        <taxon>Ericales</taxon>
        <taxon>Theaceae</taxon>
        <taxon>Camellia</taxon>
    </lineage>
</organism>
<comment type="caution">
    <text evidence="1">The sequence shown here is derived from an EMBL/GenBank/DDBJ whole genome shotgun (WGS) entry which is preliminary data.</text>
</comment>
<reference evidence="1 2" key="1">
    <citation type="journal article" date="2022" name="Plant J.">
        <title>Chromosome-level genome of Camellia lanceoleosa provides a valuable resource for understanding genome evolution and self-incompatibility.</title>
        <authorList>
            <person name="Gong W."/>
            <person name="Xiao S."/>
            <person name="Wang L."/>
            <person name="Liao Z."/>
            <person name="Chang Y."/>
            <person name="Mo W."/>
            <person name="Hu G."/>
            <person name="Li W."/>
            <person name="Zhao G."/>
            <person name="Zhu H."/>
            <person name="Hu X."/>
            <person name="Ji K."/>
            <person name="Xiang X."/>
            <person name="Song Q."/>
            <person name="Yuan D."/>
            <person name="Jin S."/>
            <person name="Zhang L."/>
        </authorList>
    </citation>
    <scope>NUCLEOTIDE SEQUENCE [LARGE SCALE GENOMIC DNA]</scope>
    <source>
        <strain evidence="1">SQ_2022a</strain>
    </source>
</reference>
<gene>
    <name evidence="1" type="ORF">LOK49_LG09G02461</name>
</gene>
<dbReference type="EMBL" id="CM045765">
    <property type="protein sequence ID" value="KAI8000941.1"/>
    <property type="molecule type" value="Genomic_DNA"/>
</dbReference>
<sequence>MSQRDITSWNSLLGTYNSNSVLRIEALVLFEEMICDGVRVDAITLVIILSALAEVRRVEYGSAVHGNMIKVGFFSKLNLENALLGMYVKFGKMNPANEIV</sequence>
<name>A0ACC0GNA8_9ERIC</name>
<protein>
    <submittedName>
        <fullName evidence="1">Pentatricopeptide repeat-containing protein</fullName>
    </submittedName>
</protein>
<evidence type="ECO:0000313" key="2">
    <source>
        <dbReference type="Proteomes" id="UP001060215"/>
    </source>
</evidence>
<accession>A0ACC0GNA8</accession>